<dbReference type="InterPro" id="IPR003439">
    <property type="entry name" value="ABC_transporter-like_ATP-bd"/>
</dbReference>
<evidence type="ECO:0000256" key="7">
    <source>
        <dbReference type="ARBA" id="ARBA00023136"/>
    </source>
</evidence>
<dbReference type="Proteomes" id="UP000274922">
    <property type="component" value="Unassembled WGS sequence"/>
</dbReference>
<sequence length="1353" mass="149726">GLSWKGVNVKGDAVGLSYIDNLGTFFLAPLFAAYKHSKGKAEEKPILHDMEGVMKAGELVLVLGRPGSGCSTFLRTMGNLVRNYTAVTGTRLINGVDMDTFVKADKGLVNYNEENDIHYPTLTVRQTLQYTLKCRMPGSALKEKRERALAVILSLLGLNRCADTPVGDAMLRGISGGEKKRLSIAETLCCGGIVNLWDGSTRGLDASSSLEYVKALKIACLAFKTINVCSFYQVSEAIYDLYDRVIVLSCGRMIYSGPANRAKAYFEDLGFVCPPRKTTADFLTGITEYGERIVRRGFEDRVPMTPQGFADAFRASEQFQRNRAEQAELDAQMAEEQQQEAFREAKAIRDQTHNITAQHSPYSATYGQQCRAALKREFQLQSGNPGKIIFQSIFSILIALCIGIVFLQQNQNTLDAFNYGGILFFLLLSNVLSAQAEIPGLFEGREVLLKQKRLGLAKPSAQYLASILGDLPSKTFVITLFTIIVYFLSDLSNGSPGGFFILWFAIMVTSQSYLGFVKLLSVVLPDVDVANVLNSISLLLLISTTGFLLTLQQLPGWYVWIYWINPIAYGFRAIYANQFNGLRLECIEPQLIPSGPAYANVPLANRACASFGGGPGVTSIAGADYLYAQLGYRPSDIWWCIGAVIGFTVLFLTVAVLLVDRIEFGKGGFATRAYKLPAGHVARQLRRTGFLRLRRWRHSESHAARKTGLGTRALPMTWKHIDYSVQDGKLQLLSDIEGYAVPGKMVALVGASGAGKSTLLDCISRRKTTGKIDGDIMIGAQPQRSDFKRTSGYCEQLDVHPPLLTVREVLRFSAEMRQEATVSKAEKYAFVETVLEILEMQDIAEAVVGSLETGIGISVEERKRLTIGVELVARPSILFLDEPTSGLDSQSSFAIIRLIRKLADSGQSILCTIHQPSAVLFEHFDMLCVLVNTGDGRGGRVAYFGDLGPRSKTMIDYFERNGATPIDPDANPAEWTLDVIGAGMGRGSSTDWGRVWAESPERQAIQRDIETIVADAGASAARPDGTTTTNTTERPRDFSLPFRRQLPLMLKRDMLSYYRNTSYTLGRLLLFTVTGFLFGTMYLNTNQSVGDIQIKVYALFFAITMAILLVNLGQPVFFQRRALFYRESTSGFYSWVTFAMSTVLVEIPYTLICVVPFFLLLYYPVRLNPATSHAGFFFITLCVYFLSSVFLGIMIAALAPNLIVATIINPLIMSLLNLCNGVLVRGPSIVWPFRIVWYANPLSQAVQAIIPREFGGQEVYCETAKLVPVQPPTGQSCDAYFQPFFSSGGAGYVETLSDGNCGYCQYRTGDEYLKQFGWNSGNTWSRFGYLWVFTVFSAMMIFVFVWMRGTGKR</sequence>
<gene>
    <name evidence="11" type="ORF">CXG81DRAFT_1071</name>
</gene>
<protein>
    <recommendedName>
        <fullName evidence="10">ABC transporter domain-containing protein</fullName>
    </recommendedName>
</protein>
<feature type="transmembrane region" description="Helical" evidence="9">
    <location>
        <begin position="1138"/>
        <end position="1163"/>
    </location>
</feature>
<dbReference type="GO" id="GO:0016020">
    <property type="term" value="C:membrane"/>
    <property type="evidence" value="ECO:0007669"/>
    <property type="project" value="UniProtKB-SubCell"/>
</dbReference>
<dbReference type="EMBL" id="ML014191">
    <property type="protein sequence ID" value="RKP00957.1"/>
    <property type="molecule type" value="Genomic_DNA"/>
</dbReference>
<feature type="transmembrane region" description="Helical" evidence="9">
    <location>
        <begin position="388"/>
        <end position="407"/>
    </location>
</feature>
<feature type="transmembrane region" description="Helical" evidence="9">
    <location>
        <begin position="532"/>
        <end position="551"/>
    </location>
</feature>
<evidence type="ECO:0000256" key="2">
    <source>
        <dbReference type="ARBA" id="ARBA00022448"/>
    </source>
</evidence>
<evidence type="ECO:0000313" key="11">
    <source>
        <dbReference type="EMBL" id="RKP00957.1"/>
    </source>
</evidence>
<dbReference type="InterPro" id="IPR017871">
    <property type="entry name" value="ABC_transporter-like_CS"/>
</dbReference>
<evidence type="ECO:0000256" key="3">
    <source>
        <dbReference type="ARBA" id="ARBA00022692"/>
    </source>
</evidence>
<keyword evidence="7 9" id="KW-0472">Membrane</keyword>
<evidence type="ECO:0000256" key="4">
    <source>
        <dbReference type="ARBA" id="ARBA00022741"/>
    </source>
</evidence>
<dbReference type="InterPro" id="IPR027417">
    <property type="entry name" value="P-loop_NTPase"/>
</dbReference>
<evidence type="ECO:0000256" key="6">
    <source>
        <dbReference type="ARBA" id="ARBA00022989"/>
    </source>
</evidence>
<accession>A0A4P9X6W4</accession>
<evidence type="ECO:0000256" key="8">
    <source>
        <dbReference type="SAM" id="Coils"/>
    </source>
</evidence>
<dbReference type="GO" id="GO:0016887">
    <property type="term" value="F:ATP hydrolysis activity"/>
    <property type="evidence" value="ECO:0007669"/>
    <property type="project" value="InterPro"/>
</dbReference>
<keyword evidence="4" id="KW-0547">Nucleotide-binding</keyword>
<proteinExistence type="predicted"/>
<evidence type="ECO:0000313" key="12">
    <source>
        <dbReference type="Proteomes" id="UP000274922"/>
    </source>
</evidence>
<dbReference type="InterPro" id="IPR003593">
    <property type="entry name" value="AAA+_ATPase"/>
</dbReference>
<feature type="transmembrane region" description="Helical" evidence="9">
    <location>
        <begin position="1327"/>
        <end position="1347"/>
    </location>
</feature>
<feature type="transmembrane region" description="Helical" evidence="9">
    <location>
        <begin position="463"/>
        <end position="488"/>
    </location>
</feature>
<dbReference type="PANTHER" id="PTHR19241">
    <property type="entry name" value="ATP-BINDING CASSETTE TRANSPORTER"/>
    <property type="match status" value="1"/>
</dbReference>
<feature type="transmembrane region" description="Helical" evidence="9">
    <location>
        <begin position="500"/>
        <end position="520"/>
    </location>
</feature>
<feature type="transmembrane region" description="Helical" evidence="9">
    <location>
        <begin position="557"/>
        <end position="575"/>
    </location>
</feature>
<organism evidence="11 12">
    <name type="scientific">Caulochytrium protostelioides</name>
    <dbReference type="NCBI Taxonomy" id="1555241"/>
    <lineage>
        <taxon>Eukaryota</taxon>
        <taxon>Fungi</taxon>
        <taxon>Fungi incertae sedis</taxon>
        <taxon>Chytridiomycota</taxon>
        <taxon>Chytridiomycota incertae sedis</taxon>
        <taxon>Chytridiomycetes</taxon>
        <taxon>Caulochytriales</taxon>
        <taxon>Caulochytriaceae</taxon>
        <taxon>Caulochytrium</taxon>
    </lineage>
</organism>
<evidence type="ECO:0000256" key="5">
    <source>
        <dbReference type="ARBA" id="ARBA00022840"/>
    </source>
</evidence>
<feature type="transmembrane region" description="Helical" evidence="9">
    <location>
        <begin position="1065"/>
        <end position="1084"/>
    </location>
</feature>
<keyword evidence="12" id="KW-1185">Reference proteome</keyword>
<feature type="domain" description="ABC transporter" evidence="10">
    <location>
        <begin position="25"/>
        <end position="275"/>
    </location>
</feature>
<dbReference type="Gene3D" id="3.40.50.300">
    <property type="entry name" value="P-loop containing nucleotide triphosphate hydrolases"/>
    <property type="match status" value="2"/>
</dbReference>
<dbReference type="Pfam" id="PF01061">
    <property type="entry name" value="ABC2_membrane"/>
    <property type="match status" value="2"/>
</dbReference>
<dbReference type="Pfam" id="PF06422">
    <property type="entry name" value="PDR_CDR"/>
    <property type="match status" value="1"/>
</dbReference>
<dbReference type="Pfam" id="PF00005">
    <property type="entry name" value="ABC_tran"/>
    <property type="match status" value="2"/>
</dbReference>
<feature type="non-terminal residue" evidence="11">
    <location>
        <position position="1353"/>
    </location>
</feature>
<keyword evidence="2" id="KW-0813">Transport</keyword>
<dbReference type="InterPro" id="IPR034003">
    <property type="entry name" value="ABCG_PDR_2"/>
</dbReference>
<dbReference type="OrthoDB" id="245989at2759"/>
<keyword evidence="8" id="KW-0175">Coiled coil</keyword>
<dbReference type="PROSITE" id="PS50893">
    <property type="entry name" value="ABC_TRANSPORTER_2"/>
    <property type="match status" value="2"/>
</dbReference>
<dbReference type="SMART" id="SM00382">
    <property type="entry name" value="AAA"/>
    <property type="match status" value="1"/>
</dbReference>
<dbReference type="FunFam" id="3.40.50.300:FF:000054">
    <property type="entry name" value="ABC multidrug transporter atrF"/>
    <property type="match status" value="1"/>
</dbReference>
<dbReference type="CDD" id="cd03232">
    <property type="entry name" value="ABCG_PDR_domain2"/>
    <property type="match status" value="1"/>
</dbReference>
<keyword evidence="6 9" id="KW-1133">Transmembrane helix</keyword>
<evidence type="ECO:0000259" key="10">
    <source>
        <dbReference type="PROSITE" id="PS50893"/>
    </source>
</evidence>
<name>A0A4P9X6W4_9FUNG</name>
<dbReference type="STRING" id="1555241.A0A4P9X6W4"/>
<dbReference type="InterPro" id="IPR013525">
    <property type="entry name" value="ABC2_TM"/>
</dbReference>
<dbReference type="GO" id="GO:0140359">
    <property type="term" value="F:ABC-type transporter activity"/>
    <property type="evidence" value="ECO:0007669"/>
    <property type="project" value="InterPro"/>
</dbReference>
<feature type="domain" description="ABC transporter" evidence="10">
    <location>
        <begin position="716"/>
        <end position="957"/>
    </location>
</feature>
<feature type="transmembrane region" description="Helical" evidence="9">
    <location>
        <begin position="637"/>
        <end position="659"/>
    </location>
</feature>
<dbReference type="SUPFAM" id="SSF52540">
    <property type="entry name" value="P-loop containing nucleoside triphosphate hydrolases"/>
    <property type="match status" value="2"/>
</dbReference>
<reference evidence="12" key="1">
    <citation type="journal article" date="2018" name="Nat. Microbiol.">
        <title>Leveraging single-cell genomics to expand the fungal tree of life.</title>
        <authorList>
            <person name="Ahrendt S.R."/>
            <person name="Quandt C.A."/>
            <person name="Ciobanu D."/>
            <person name="Clum A."/>
            <person name="Salamov A."/>
            <person name="Andreopoulos B."/>
            <person name="Cheng J.F."/>
            <person name="Woyke T."/>
            <person name="Pelin A."/>
            <person name="Henrissat B."/>
            <person name="Reynolds N.K."/>
            <person name="Benny G.L."/>
            <person name="Smith M.E."/>
            <person name="James T.Y."/>
            <person name="Grigoriev I.V."/>
        </authorList>
    </citation>
    <scope>NUCLEOTIDE SEQUENCE [LARGE SCALE GENOMIC DNA]</scope>
    <source>
        <strain evidence="12">ATCC 52028</strain>
    </source>
</reference>
<feature type="coiled-coil region" evidence="8">
    <location>
        <begin position="317"/>
        <end position="351"/>
    </location>
</feature>
<keyword evidence="3 9" id="KW-0812">Transmembrane</keyword>
<feature type="non-terminal residue" evidence="11">
    <location>
        <position position="1"/>
    </location>
</feature>
<dbReference type="PROSITE" id="PS00211">
    <property type="entry name" value="ABC_TRANSPORTER_1"/>
    <property type="match status" value="1"/>
</dbReference>
<evidence type="ECO:0000256" key="9">
    <source>
        <dbReference type="SAM" id="Phobius"/>
    </source>
</evidence>
<feature type="transmembrane region" description="Helical" evidence="9">
    <location>
        <begin position="1202"/>
        <end position="1224"/>
    </location>
</feature>
<dbReference type="InterPro" id="IPR010929">
    <property type="entry name" value="PDR_CDR_ABC"/>
</dbReference>
<feature type="transmembrane region" description="Helical" evidence="9">
    <location>
        <begin position="1175"/>
        <end position="1196"/>
    </location>
</feature>
<evidence type="ECO:0000256" key="1">
    <source>
        <dbReference type="ARBA" id="ARBA00004141"/>
    </source>
</evidence>
<feature type="transmembrane region" description="Helical" evidence="9">
    <location>
        <begin position="1096"/>
        <end position="1118"/>
    </location>
</feature>
<dbReference type="GO" id="GO:0005524">
    <property type="term" value="F:ATP binding"/>
    <property type="evidence" value="ECO:0007669"/>
    <property type="project" value="UniProtKB-KW"/>
</dbReference>
<comment type="subcellular location">
    <subcellularLocation>
        <location evidence="1">Membrane</location>
        <topology evidence="1">Multi-pass membrane protein</topology>
    </subcellularLocation>
</comment>
<keyword evidence="5" id="KW-0067">ATP-binding</keyword>